<accession>A0A5B6UT87</accession>
<keyword evidence="1" id="KW-0695">RNA-directed DNA polymerase</keyword>
<dbReference type="GO" id="GO:0003964">
    <property type="term" value="F:RNA-directed DNA polymerase activity"/>
    <property type="evidence" value="ECO:0007669"/>
    <property type="project" value="UniProtKB-KW"/>
</dbReference>
<protein>
    <submittedName>
        <fullName evidence="1">Reverse transcriptase</fullName>
    </submittedName>
</protein>
<keyword evidence="2" id="KW-1185">Reference proteome</keyword>
<evidence type="ECO:0000313" key="1">
    <source>
        <dbReference type="EMBL" id="KAA3461019.1"/>
    </source>
</evidence>
<dbReference type="OrthoDB" id="1938712at2759"/>
<gene>
    <name evidence="1" type="ORF">EPI10_027627</name>
</gene>
<dbReference type="PANTHER" id="PTHR47266">
    <property type="entry name" value="ENDONUCLEASE-RELATED"/>
    <property type="match status" value="1"/>
</dbReference>
<proteinExistence type="predicted"/>
<sequence length="83" mass="9457">MVGLSYWKSLSKDIRQWFKECSTCQSCKSDNATHLELLQPLLATINLDFIEGLPNSKGRDTILVVLDRLTKYGHFVSLTHPFS</sequence>
<keyword evidence="1" id="KW-0808">Transferase</keyword>
<comment type="caution">
    <text evidence="1">The sequence shown here is derived from an EMBL/GenBank/DDBJ whole genome shotgun (WGS) entry which is preliminary data.</text>
</comment>
<dbReference type="InterPro" id="IPR052160">
    <property type="entry name" value="Gypsy_RT_Integrase-like"/>
</dbReference>
<organism evidence="1 2">
    <name type="scientific">Gossypium australe</name>
    <dbReference type="NCBI Taxonomy" id="47621"/>
    <lineage>
        <taxon>Eukaryota</taxon>
        <taxon>Viridiplantae</taxon>
        <taxon>Streptophyta</taxon>
        <taxon>Embryophyta</taxon>
        <taxon>Tracheophyta</taxon>
        <taxon>Spermatophyta</taxon>
        <taxon>Magnoliopsida</taxon>
        <taxon>eudicotyledons</taxon>
        <taxon>Gunneridae</taxon>
        <taxon>Pentapetalae</taxon>
        <taxon>rosids</taxon>
        <taxon>malvids</taxon>
        <taxon>Malvales</taxon>
        <taxon>Malvaceae</taxon>
        <taxon>Malvoideae</taxon>
        <taxon>Gossypium</taxon>
    </lineage>
</organism>
<dbReference type="EMBL" id="SMMG02000009">
    <property type="protein sequence ID" value="KAA3461019.1"/>
    <property type="molecule type" value="Genomic_DNA"/>
</dbReference>
<keyword evidence="1" id="KW-0548">Nucleotidyltransferase</keyword>
<evidence type="ECO:0000313" key="2">
    <source>
        <dbReference type="Proteomes" id="UP000325315"/>
    </source>
</evidence>
<name>A0A5B6UT87_9ROSI</name>
<dbReference type="Proteomes" id="UP000325315">
    <property type="component" value="Unassembled WGS sequence"/>
</dbReference>
<dbReference type="AlphaFoldDB" id="A0A5B6UT87"/>
<reference evidence="2" key="1">
    <citation type="journal article" date="2019" name="Plant Biotechnol. J.">
        <title>Genome sequencing of the Australian wild diploid species Gossypium australe highlights disease resistance and delayed gland morphogenesis.</title>
        <authorList>
            <person name="Cai Y."/>
            <person name="Cai X."/>
            <person name="Wang Q."/>
            <person name="Wang P."/>
            <person name="Zhang Y."/>
            <person name="Cai C."/>
            <person name="Xu Y."/>
            <person name="Wang K."/>
            <person name="Zhou Z."/>
            <person name="Wang C."/>
            <person name="Geng S."/>
            <person name="Li B."/>
            <person name="Dong Q."/>
            <person name="Hou Y."/>
            <person name="Wang H."/>
            <person name="Ai P."/>
            <person name="Liu Z."/>
            <person name="Yi F."/>
            <person name="Sun M."/>
            <person name="An G."/>
            <person name="Cheng J."/>
            <person name="Zhang Y."/>
            <person name="Shi Q."/>
            <person name="Xie Y."/>
            <person name="Shi X."/>
            <person name="Chang Y."/>
            <person name="Huang F."/>
            <person name="Chen Y."/>
            <person name="Hong S."/>
            <person name="Mi L."/>
            <person name="Sun Q."/>
            <person name="Zhang L."/>
            <person name="Zhou B."/>
            <person name="Peng R."/>
            <person name="Zhang X."/>
            <person name="Liu F."/>
        </authorList>
    </citation>
    <scope>NUCLEOTIDE SEQUENCE [LARGE SCALE GENOMIC DNA]</scope>
    <source>
        <strain evidence="2">cv. PA1801</strain>
    </source>
</reference>